<accession>A0A9W7G1C5</accession>
<dbReference type="OrthoDB" id="1272at2759"/>
<evidence type="ECO:0000256" key="5">
    <source>
        <dbReference type="ARBA" id="ARBA00023480"/>
    </source>
</evidence>
<dbReference type="EMBL" id="BRYA01000758">
    <property type="protein sequence ID" value="GMI31865.1"/>
    <property type="molecule type" value="Genomic_DNA"/>
</dbReference>
<dbReference type="Pfam" id="PF14811">
    <property type="entry name" value="TPD"/>
    <property type="match status" value="1"/>
</dbReference>
<name>A0A9W7G1C5_9STRA</name>
<evidence type="ECO:0000256" key="6">
    <source>
        <dbReference type="SAM" id="MobiDB-lite"/>
    </source>
</evidence>
<dbReference type="GO" id="GO:0005737">
    <property type="term" value="C:cytoplasm"/>
    <property type="evidence" value="ECO:0007669"/>
    <property type="project" value="UniProtKB-SubCell"/>
</dbReference>
<dbReference type="PANTHER" id="PTHR31661:SF1">
    <property type="entry name" value="CDAN1-INTERACTING NUCLEASE 1"/>
    <property type="match status" value="1"/>
</dbReference>
<comment type="subcellular location">
    <subcellularLocation>
        <location evidence="2">Cytoplasm</location>
    </subcellularLocation>
    <subcellularLocation>
        <location evidence="1">Nucleus</location>
    </subcellularLocation>
</comment>
<proteinExistence type="predicted"/>
<evidence type="ECO:0000313" key="8">
    <source>
        <dbReference type="Proteomes" id="UP001165065"/>
    </source>
</evidence>
<comment type="caution">
    <text evidence="7">The sequence shown here is derived from an EMBL/GenBank/DDBJ whole genome shotgun (WGS) entry which is preliminary data.</text>
</comment>
<dbReference type="GO" id="GO:0005634">
    <property type="term" value="C:nucleus"/>
    <property type="evidence" value="ECO:0007669"/>
    <property type="project" value="UniProtKB-SubCell"/>
</dbReference>
<keyword evidence="4" id="KW-0539">Nucleus</keyword>
<reference evidence="8" key="1">
    <citation type="journal article" date="2023" name="Commun. Biol.">
        <title>Genome analysis of Parmales, the sister group of diatoms, reveals the evolutionary specialization of diatoms from phago-mixotrophs to photoautotrophs.</title>
        <authorList>
            <person name="Ban H."/>
            <person name="Sato S."/>
            <person name="Yoshikawa S."/>
            <person name="Yamada K."/>
            <person name="Nakamura Y."/>
            <person name="Ichinomiya M."/>
            <person name="Sato N."/>
            <person name="Blanc-Mathieu R."/>
            <person name="Endo H."/>
            <person name="Kuwata A."/>
            <person name="Ogata H."/>
        </authorList>
    </citation>
    <scope>NUCLEOTIDE SEQUENCE [LARGE SCALE GENOMIC DNA]</scope>
</reference>
<dbReference type="InterPro" id="IPR029404">
    <property type="entry name" value="CDIN1"/>
</dbReference>
<sequence>MQIVTTRCTHKNIREGAKLTGLQHDAFISLVRNLQAHHNKRNHLHFKSLLPPSLNLYLSGRTLPSISSLHNIPLYNLARMVVERTTGLRGKQLGEAMKEPNKWLKGYGQIITEEGARVRRYNEIGGRGEREEEEEEEEGDWDPFREVDGEEEGGSEGGVPFYPLYKDVIKAVSLDPINGPLHDAYRRQQGIEYEALLTRQLLSLGASFKTEEDLRESGKSKTPDVVLEVPVGIKVGGKWRGVRWIDSKAMYGDEGTNKHEVRRQAEGYVHRYGQGAVVYWFGWGGEEPKEEEGWVWVGGGLPEIKVLPDGGVL</sequence>
<evidence type="ECO:0000256" key="3">
    <source>
        <dbReference type="ARBA" id="ARBA00022490"/>
    </source>
</evidence>
<evidence type="ECO:0000256" key="4">
    <source>
        <dbReference type="ARBA" id="ARBA00023242"/>
    </source>
</evidence>
<gene>
    <name evidence="7" type="ORF">TrCOL_g7473</name>
</gene>
<evidence type="ECO:0000256" key="1">
    <source>
        <dbReference type="ARBA" id="ARBA00004123"/>
    </source>
</evidence>
<keyword evidence="8" id="KW-1185">Reference proteome</keyword>
<dbReference type="PANTHER" id="PTHR31661">
    <property type="entry name" value="SIMILAR TO CDNA SEQUENCE BC052040"/>
    <property type="match status" value="1"/>
</dbReference>
<protein>
    <recommendedName>
        <fullName evidence="5">CDAN1-interacting nuclease 1</fullName>
    </recommendedName>
</protein>
<dbReference type="Proteomes" id="UP001165065">
    <property type="component" value="Unassembled WGS sequence"/>
</dbReference>
<organism evidence="7 8">
    <name type="scientific">Triparma columacea</name>
    <dbReference type="NCBI Taxonomy" id="722753"/>
    <lineage>
        <taxon>Eukaryota</taxon>
        <taxon>Sar</taxon>
        <taxon>Stramenopiles</taxon>
        <taxon>Ochrophyta</taxon>
        <taxon>Bolidophyceae</taxon>
        <taxon>Parmales</taxon>
        <taxon>Triparmaceae</taxon>
        <taxon>Triparma</taxon>
    </lineage>
</organism>
<feature type="compositionally biased region" description="Acidic residues" evidence="6">
    <location>
        <begin position="131"/>
        <end position="141"/>
    </location>
</feature>
<evidence type="ECO:0000313" key="7">
    <source>
        <dbReference type="EMBL" id="GMI31865.1"/>
    </source>
</evidence>
<evidence type="ECO:0000256" key="2">
    <source>
        <dbReference type="ARBA" id="ARBA00004496"/>
    </source>
</evidence>
<feature type="region of interest" description="Disordered" evidence="6">
    <location>
        <begin position="126"/>
        <end position="159"/>
    </location>
</feature>
<keyword evidence="3" id="KW-0963">Cytoplasm</keyword>
<dbReference type="AlphaFoldDB" id="A0A9W7G1C5"/>